<comment type="cofactor">
    <cofactor evidence="4">
        <name>Mg(2+)</name>
        <dbReference type="ChEBI" id="CHEBI:18420"/>
    </cofactor>
</comment>
<feature type="domain" description="Nudix hydrolase" evidence="5">
    <location>
        <begin position="2"/>
        <end position="135"/>
    </location>
</feature>
<name>A0ABS8D1A9_9NEIS</name>
<proteinExistence type="inferred from homology"/>
<dbReference type="EC" id="3.6.1.-" evidence="4"/>
<dbReference type="EMBL" id="JAJBZT010000001">
    <property type="protein sequence ID" value="MCB6181973.1"/>
    <property type="molecule type" value="Genomic_DNA"/>
</dbReference>
<comment type="subunit">
    <text evidence="2 4">Monomer.</text>
</comment>
<evidence type="ECO:0000259" key="5">
    <source>
        <dbReference type="PROSITE" id="PS51462"/>
    </source>
</evidence>
<protein>
    <recommendedName>
        <fullName evidence="3 4">Phosphatase NudJ</fullName>
        <ecNumber evidence="4">3.6.1.-</ecNumber>
    </recommendedName>
</protein>
<evidence type="ECO:0000256" key="3">
    <source>
        <dbReference type="ARBA" id="ARBA00015552"/>
    </source>
</evidence>
<evidence type="ECO:0000256" key="2">
    <source>
        <dbReference type="ARBA" id="ARBA00011245"/>
    </source>
</evidence>
<organism evidence="6 7">
    <name type="scientific">Leeia speluncae</name>
    <dbReference type="NCBI Taxonomy" id="2884804"/>
    <lineage>
        <taxon>Bacteria</taxon>
        <taxon>Pseudomonadati</taxon>
        <taxon>Pseudomonadota</taxon>
        <taxon>Betaproteobacteria</taxon>
        <taxon>Neisseriales</taxon>
        <taxon>Leeiaceae</taxon>
        <taxon>Leeia</taxon>
    </lineage>
</organism>
<evidence type="ECO:0000313" key="6">
    <source>
        <dbReference type="EMBL" id="MCB6181973.1"/>
    </source>
</evidence>
<dbReference type="Proteomes" id="UP001165395">
    <property type="component" value="Unassembled WGS sequence"/>
</dbReference>
<keyword evidence="7" id="KW-1185">Reference proteome</keyword>
<comment type="caution">
    <text evidence="6">The sequence shown here is derived from an EMBL/GenBank/DDBJ whole genome shotgun (WGS) entry which is preliminary data.</text>
</comment>
<sequence>MIWKPNVTVAAVIERQGKFLLVEEETAAGIRLNQPAGHLEDGEKLIDAAIRETLEETAYVFTPEAMSGIYRLPVPEKDLTYLRFAFIGTVEEQPLTGYQLDKGIIRALWLTKEEVMLNQSKLRSHLVLTCIEDYLAGHRYPLSILRD</sequence>
<dbReference type="SUPFAM" id="SSF55811">
    <property type="entry name" value="Nudix"/>
    <property type="match status" value="1"/>
</dbReference>
<evidence type="ECO:0000256" key="1">
    <source>
        <dbReference type="ARBA" id="ARBA00007608"/>
    </source>
</evidence>
<reference evidence="6" key="1">
    <citation type="submission" date="2021-10" db="EMBL/GenBank/DDBJ databases">
        <title>The complete genome sequence of Leeia sp. TBRC 13508.</title>
        <authorList>
            <person name="Charoenyingcharoen P."/>
            <person name="Yukphan P."/>
        </authorList>
    </citation>
    <scope>NUCLEOTIDE SEQUENCE</scope>
    <source>
        <strain evidence="6">TBRC 13508</strain>
    </source>
</reference>
<evidence type="ECO:0000313" key="7">
    <source>
        <dbReference type="Proteomes" id="UP001165395"/>
    </source>
</evidence>
<dbReference type="PANTHER" id="PTHR43222">
    <property type="entry name" value="NUDIX HYDROLASE 23"/>
    <property type="match status" value="1"/>
</dbReference>
<gene>
    <name evidence="4" type="primary">nudJ</name>
    <name evidence="6" type="ORF">LIN78_00185</name>
</gene>
<dbReference type="InterPro" id="IPR000086">
    <property type="entry name" value="NUDIX_hydrolase_dom"/>
</dbReference>
<accession>A0ABS8D1A9</accession>
<dbReference type="InterPro" id="IPR033713">
    <property type="entry name" value="NudJ"/>
</dbReference>
<dbReference type="InterPro" id="IPR015797">
    <property type="entry name" value="NUDIX_hydrolase-like_dom_sf"/>
</dbReference>
<dbReference type="Pfam" id="PF00293">
    <property type="entry name" value="NUDIX"/>
    <property type="match status" value="1"/>
</dbReference>
<keyword evidence="4" id="KW-0460">Magnesium</keyword>
<dbReference type="PANTHER" id="PTHR43222:SF11">
    <property type="entry name" value="PHOSPHATASE NUDJ"/>
    <property type="match status" value="1"/>
</dbReference>
<keyword evidence="4 6" id="KW-0378">Hydrolase</keyword>
<dbReference type="PROSITE" id="PS51462">
    <property type="entry name" value="NUDIX"/>
    <property type="match status" value="1"/>
</dbReference>
<dbReference type="CDD" id="cd03675">
    <property type="entry name" value="NUDIX_Hydrolase"/>
    <property type="match status" value="1"/>
</dbReference>
<dbReference type="Gene3D" id="3.90.79.10">
    <property type="entry name" value="Nucleoside Triphosphate Pyrophosphohydrolase"/>
    <property type="match status" value="1"/>
</dbReference>
<dbReference type="RefSeq" id="WP_227177320.1">
    <property type="nucleotide sequence ID" value="NZ_JAJBZT010000001.1"/>
</dbReference>
<evidence type="ECO:0000256" key="4">
    <source>
        <dbReference type="RuleBase" id="RU364043"/>
    </source>
</evidence>
<comment type="similarity">
    <text evidence="1 4">Belongs to the Nudix hydrolase family. NudJ subfamily.</text>
</comment>
<dbReference type="GO" id="GO:0016787">
    <property type="term" value="F:hydrolase activity"/>
    <property type="evidence" value="ECO:0007669"/>
    <property type="project" value="UniProtKB-KW"/>
</dbReference>